<evidence type="ECO:0000256" key="1">
    <source>
        <dbReference type="ARBA" id="ARBA00022723"/>
    </source>
</evidence>
<dbReference type="GO" id="GO:0003677">
    <property type="term" value="F:DNA binding"/>
    <property type="evidence" value="ECO:0007669"/>
    <property type="project" value="InterPro"/>
</dbReference>
<dbReference type="OrthoDB" id="4456959at2759"/>
<keyword evidence="6" id="KW-1185">Reference proteome</keyword>
<evidence type="ECO:0000256" key="3">
    <source>
        <dbReference type="SAM" id="MobiDB-lite"/>
    </source>
</evidence>
<dbReference type="Pfam" id="PF00172">
    <property type="entry name" value="Zn_clus"/>
    <property type="match status" value="1"/>
</dbReference>
<dbReference type="PANTHER" id="PTHR46910">
    <property type="entry name" value="TRANSCRIPTION FACTOR PDR1"/>
    <property type="match status" value="1"/>
</dbReference>
<dbReference type="PROSITE" id="PS50048">
    <property type="entry name" value="ZN2_CY6_FUNGAL_2"/>
    <property type="match status" value="1"/>
</dbReference>
<evidence type="ECO:0000256" key="2">
    <source>
        <dbReference type="ARBA" id="ARBA00023242"/>
    </source>
</evidence>
<accession>A0A9P8CJE2</accession>
<dbReference type="InterPro" id="IPR036864">
    <property type="entry name" value="Zn2-C6_fun-type_DNA-bd_sf"/>
</dbReference>
<dbReference type="Proteomes" id="UP000887226">
    <property type="component" value="Unassembled WGS sequence"/>
</dbReference>
<dbReference type="InterPro" id="IPR001138">
    <property type="entry name" value="Zn2Cys6_DnaBD"/>
</dbReference>
<protein>
    <submittedName>
        <fullName evidence="5">Fungal-specific transcription factor domain-containing protein</fullName>
    </submittedName>
</protein>
<dbReference type="InterPro" id="IPR007219">
    <property type="entry name" value="XnlR_reg_dom"/>
</dbReference>
<organism evidence="5 6">
    <name type="scientific">Calycina marina</name>
    <dbReference type="NCBI Taxonomy" id="1763456"/>
    <lineage>
        <taxon>Eukaryota</taxon>
        <taxon>Fungi</taxon>
        <taxon>Dikarya</taxon>
        <taxon>Ascomycota</taxon>
        <taxon>Pezizomycotina</taxon>
        <taxon>Leotiomycetes</taxon>
        <taxon>Helotiales</taxon>
        <taxon>Pezizellaceae</taxon>
        <taxon>Calycina</taxon>
    </lineage>
</organism>
<dbReference type="GO" id="GO:0000981">
    <property type="term" value="F:DNA-binding transcription factor activity, RNA polymerase II-specific"/>
    <property type="evidence" value="ECO:0007669"/>
    <property type="project" value="InterPro"/>
</dbReference>
<comment type="caution">
    <text evidence="5">The sequence shown here is derived from an EMBL/GenBank/DDBJ whole genome shotgun (WGS) entry which is preliminary data.</text>
</comment>
<dbReference type="PANTHER" id="PTHR46910:SF4">
    <property type="entry name" value="ZN(2)-C6 FUNGAL-TYPE DOMAIN-CONTAINING PROTEIN"/>
    <property type="match status" value="1"/>
</dbReference>
<dbReference type="Pfam" id="PF04082">
    <property type="entry name" value="Fungal_trans"/>
    <property type="match status" value="1"/>
</dbReference>
<name>A0A9P8CJE2_9HELO</name>
<dbReference type="AlphaFoldDB" id="A0A9P8CJE2"/>
<keyword evidence="1" id="KW-0479">Metal-binding</keyword>
<evidence type="ECO:0000259" key="4">
    <source>
        <dbReference type="PROSITE" id="PS50048"/>
    </source>
</evidence>
<dbReference type="PROSITE" id="PS00463">
    <property type="entry name" value="ZN2_CY6_FUNGAL_1"/>
    <property type="match status" value="1"/>
</dbReference>
<keyword evidence="2" id="KW-0539">Nucleus</keyword>
<evidence type="ECO:0000313" key="6">
    <source>
        <dbReference type="Proteomes" id="UP000887226"/>
    </source>
</evidence>
<feature type="compositionally biased region" description="Basic and acidic residues" evidence="3">
    <location>
        <begin position="1"/>
        <end position="22"/>
    </location>
</feature>
<gene>
    <name evidence="5" type="ORF">BJ878DRAFT_402</name>
</gene>
<feature type="compositionally biased region" description="Polar residues" evidence="3">
    <location>
        <begin position="113"/>
        <end position="134"/>
    </location>
</feature>
<dbReference type="GO" id="GO:0008270">
    <property type="term" value="F:zinc ion binding"/>
    <property type="evidence" value="ECO:0007669"/>
    <property type="project" value="InterPro"/>
</dbReference>
<dbReference type="InterPro" id="IPR050987">
    <property type="entry name" value="AtrR-like"/>
</dbReference>
<sequence>MEFRRNTSKDPDGQPKRIKSEDPAQFSAVIKKKLQSSSRTGQACDRCKVRKIRCDALSGGCSPCRQTATTCQTTDRTTGQTRVRGAEERLQDENRQLREEIQHLTERLERQSVHQNGRNEVATTNHYQDGPNNGYSYSAAQSQPASTWARNNDTYQPNGRAAFQASQSFRVGTDIGDTFLGLSTGNAHLSHIGGTVLSVFGMEIDLAGFPSMDMDDPNKHSFYPRLYNKSYQSFLQTALNVNERIEKVDLPPRTQGLSFAEWYFRALNPYSPLLHKPTCMKLILSMYDDPNFRPTYAQTVIVHMIFAIMFFQFAVRNEIDKASKDNLTAQSNSHYHYSLSFFYQLASSHTVEDVQALTLICVHLRGFPKSGASWMLTQTTMALAVELGLHRSVKKWVSDAAPSLLEVQMRQRIFWTLLSIHVTLSGKLNRPMILNLEDFDVEVPQPVDDDLLSEIGLDTSRPGKCAHEIGIISYKMVLLFIDMYSTIYAVRAKAEDYIPTVQRLEAKLQEWREQLPAELARGEFGSSEMEGHVFALYAQVWALEFQLLLRHPSKTGTDDPNFNSNSIKICVESSQQMLKAVQALRKYKSLDTTWYQVSVYIMAATVTLYDKLENRDTTTAAELASVQEDTASWLDVLGEVGELIGAGSSIRDKVQSATSSQLGLLSHSLSNRYHHQEESQPIRQQQPVQANYPQPTYAPTHVVNTNSYISTPVQTRMQTPYPPATQYTNYSEATSSRNIAYSPSVTYPTFQQPQGQNVNSTLNTAYDGAAGSSSAHTAPSSNTGLPYRQPPAMSPNLAWQQYANNMTGILEPQDSYSASALMQLPGDASRDVNAMGADLTSQMNFEIPEDLSGQWPMIAFQNHQQQ</sequence>
<feature type="compositionally biased region" description="Polar residues" evidence="3">
    <location>
        <begin position="771"/>
        <end position="784"/>
    </location>
</feature>
<evidence type="ECO:0000313" key="5">
    <source>
        <dbReference type="EMBL" id="KAG9249253.1"/>
    </source>
</evidence>
<dbReference type="EMBL" id="MU253737">
    <property type="protein sequence ID" value="KAG9249253.1"/>
    <property type="molecule type" value="Genomic_DNA"/>
</dbReference>
<dbReference type="SUPFAM" id="SSF57701">
    <property type="entry name" value="Zn2/Cys6 DNA-binding domain"/>
    <property type="match status" value="1"/>
</dbReference>
<feature type="region of interest" description="Disordered" evidence="3">
    <location>
        <begin position="108"/>
        <end position="139"/>
    </location>
</feature>
<dbReference type="GO" id="GO:0006351">
    <property type="term" value="P:DNA-templated transcription"/>
    <property type="evidence" value="ECO:0007669"/>
    <property type="project" value="InterPro"/>
</dbReference>
<feature type="region of interest" description="Disordered" evidence="3">
    <location>
        <begin position="764"/>
        <end position="786"/>
    </location>
</feature>
<dbReference type="Gene3D" id="4.10.240.10">
    <property type="entry name" value="Zn(2)-C6 fungal-type DNA-binding domain"/>
    <property type="match status" value="1"/>
</dbReference>
<dbReference type="SMART" id="SM00906">
    <property type="entry name" value="Fungal_trans"/>
    <property type="match status" value="1"/>
</dbReference>
<reference evidence="5" key="1">
    <citation type="journal article" date="2021" name="IMA Fungus">
        <title>Genomic characterization of three marine fungi, including Emericellopsis atlantica sp. nov. with signatures of a generalist lifestyle and marine biomass degradation.</title>
        <authorList>
            <person name="Hagestad O.C."/>
            <person name="Hou L."/>
            <person name="Andersen J.H."/>
            <person name="Hansen E.H."/>
            <person name="Altermark B."/>
            <person name="Li C."/>
            <person name="Kuhnert E."/>
            <person name="Cox R.J."/>
            <person name="Crous P.W."/>
            <person name="Spatafora J.W."/>
            <person name="Lail K."/>
            <person name="Amirebrahimi M."/>
            <person name="Lipzen A."/>
            <person name="Pangilinan J."/>
            <person name="Andreopoulos W."/>
            <person name="Hayes R.D."/>
            <person name="Ng V."/>
            <person name="Grigoriev I.V."/>
            <person name="Jackson S.A."/>
            <person name="Sutton T.D.S."/>
            <person name="Dobson A.D.W."/>
            <person name="Rama T."/>
        </authorList>
    </citation>
    <scope>NUCLEOTIDE SEQUENCE</scope>
    <source>
        <strain evidence="5">TRa3180A</strain>
    </source>
</reference>
<proteinExistence type="predicted"/>
<dbReference type="CDD" id="cd12148">
    <property type="entry name" value="fungal_TF_MHR"/>
    <property type="match status" value="1"/>
</dbReference>
<feature type="domain" description="Zn(2)-C6 fungal-type" evidence="4">
    <location>
        <begin position="43"/>
        <end position="73"/>
    </location>
</feature>
<dbReference type="SMART" id="SM00066">
    <property type="entry name" value="GAL4"/>
    <property type="match status" value="1"/>
</dbReference>
<dbReference type="CDD" id="cd00067">
    <property type="entry name" value="GAL4"/>
    <property type="match status" value="1"/>
</dbReference>
<feature type="region of interest" description="Disordered" evidence="3">
    <location>
        <begin position="1"/>
        <end position="25"/>
    </location>
</feature>